<evidence type="ECO:0000313" key="2">
    <source>
        <dbReference type="Proteomes" id="UP000269847"/>
    </source>
</evidence>
<name>A0A9W3YIQ0_BACTU</name>
<dbReference type="AlphaFoldDB" id="A0A9W3YIQ0"/>
<protein>
    <submittedName>
        <fullName evidence="1">Uncharacterized protein</fullName>
    </submittedName>
</protein>
<dbReference type="Proteomes" id="UP000269847">
    <property type="component" value="Chromosome"/>
</dbReference>
<proteinExistence type="predicted"/>
<reference evidence="1 2" key="1">
    <citation type="submission" date="2018-09" db="EMBL/GenBank/DDBJ databases">
        <title>Complete genome of Bacillus thuringiensis strain QZL38.</title>
        <authorList>
            <person name="Song F."/>
        </authorList>
    </citation>
    <scope>NUCLEOTIDE SEQUENCE [LARGE SCALE GENOMIC DNA]</scope>
    <source>
        <strain evidence="1 2">QZL38</strain>
    </source>
</reference>
<organism evidence="1 2">
    <name type="scientific">Bacillus thuringiensis</name>
    <dbReference type="NCBI Taxonomy" id="1428"/>
    <lineage>
        <taxon>Bacteria</taxon>
        <taxon>Bacillati</taxon>
        <taxon>Bacillota</taxon>
        <taxon>Bacilli</taxon>
        <taxon>Bacillales</taxon>
        <taxon>Bacillaceae</taxon>
        <taxon>Bacillus</taxon>
        <taxon>Bacillus cereus group</taxon>
    </lineage>
</organism>
<sequence length="74" mass="8555">MTLWRYLFCYSCITFNEICPLGRIGSVGAFLSLDNIFKNKGGEMSTKIYKLLHNKSHNSYECDLNVFIQPRSVK</sequence>
<evidence type="ECO:0000313" key="1">
    <source>
        <dbReference type="EMBL" id="AYF82486.1"/>
    </source>
</evidence>
<dbReference type="EMBL" id="CP032608">
    <property type="protein sequence ID" value="AYF82486.1"/>
    <property type="molecule type" value="Genomic_DNA"/>
</dbReference>
<accession>A0A9W3YIQ0</accession>
<gene>
    <name evidence="1" type="ORF">D7J84_15660</name>
</gene>